<feature type="domain" description="FixC-like C-terminal" evidence="6">
    <location>
        <begin position="383"/>
        <end position="444"/>
    </location>
</feature>
<reference evidence="7 8" key="1">
    <citation type="journal article" date="2009" name="Stand. Genomic Sci.">
        <title>Complete genome sequence of Halorhabdus utahensis type strain (AX-2).</title>
        <authorList>
            <person name="Anderson I."/>
            <person name="Tindall B.J."/>
            <person name="Pomrenke H."/>
            <person name="Goker M."/>
            <person name="Lapidus A."/>
            <person name="Nolan M."/>
            <person name="Copeland A."/>
            <person name="Glavina Del Rio T."/>
            <person name="Chen F."/>
            <person name="Tice H."/>
            <person name="Cheng J.F."/>
            <person name="Lucas S."/>
            <person name="Chertkov O."/>
            <person name="Bruce D."/>
            <person name="Brettin T."/>
            <person name="Detter J.C."/>
            <person name="Han C."/>
            <person name="Goodwin L."/>
            <person name="Land M."/>
            <person name="Hauser L."/>
            <person name="Chang Y.J."/>
            <person name="Jeffries C.D."/>
            <person name="Pitluck S."/>
            <person name="Pati A."/>
            <person name="Mavromatis K."/>
            <person name="Ivanova N."/>
            <person name="Ovchinnikova G."/>
            <person name="Chen A."/>
            <person name="Palaniappan K."/>
            <person name="Chain P."/>
            <person name="Rohde M."/>
            <person name="Bristow J."/>
            <person name="Eisen J.A."/>
            <person name="Markowitz V."/>
            <person name="Hugenholtz P."/>
            <person name="Kyrpides N.C."/>
            <person name="Klenk H.P."/>
        </authorList>
    </citation>
    <scope>NUCLEOTIDE SEQUENCE [LARGE SCALE GENOMIC DNA]</scope>
    <source>
        <strain evidence="8">DSM 12940 / JCM 11049 / AX-2</strain>
    </source>
</reference>
<name>C7NUK8_HALUD</name>
<dbReference type="Pfam" id="PF12831">
    <property type="entry name" value="FAD_oxidored"/>
    <property type="match status" value="1"/>
</dbReference>
<dbReference type="HOGENOM" id="CLU_050977_0_0_2"/>
<dbReference type="PANTHER" id="PTHR43624:SF2">
    <property type="entry name" value="ELECTRON TRANSFER FLAVOPROTEIN-QUINONE OXIDOREDUCTASE YDIS-RELATED"/>
    <property type="match status" value="1"/>
</dbReference>
<dbReference type="SUPFAM" id="SSF54373">
    <property type="entry name" value="FAD-linked reductases, C-terminal domain"/>
    <property type="match status" value="1"/>
</dbReference>
<dbReference type="EMBL" id="CP001687">
    <property type="protein sequence ID" value="ACV12365.1"/>
    <property type="molecule type" value="Genomic_DNA"/>
</dbReference>
<evidence type="ECO:0000256" key="4">
    <source>
        <dbReference type="ARBA" id="ARBA00023002"/>
    </source>
</evidence>
<keyword evidence="8" id="KW-1185">Reference proteome</keyword>
<evidence type="ECO:0000256" key="1">
    <source>
        <dbReference type="ARBA" id="ARBA00001974"/>
    </source>
</evidence>
<evidence type="ECO:0000256" key="3">
    <source>
        <dbReference type="ARBA" id="ARBA00022827"/>
    </source>
</evidence>
<protein>
    <submittedName>
        <fullName evidence="7">FAD dependent oxidoreductase</fullName>
    </submittedName>
</protein>
<evidence type="ECO:0000313" key="8">
    <source>
        <dbReference type="Proteomes" id="UP000002071"/>
    </source>
</evidence>
<proteinExistence type="predicted"/>
<feature type="domain" description="ETF-QO/FixC ubiquinone-binding" evidence="5">
    <location>
        <begin position="216"/>
        <end position="293"/>
    </location>
</feature>
<dbReference type="PANTHER" id="PTHR43624">
    <property type="entry name" value="ELECTRON TRANSFER FLAVOPROTEIN-QUINONE OXIDOREDUCTASE YDIS-RELATED"/>
    <property type="match status" value="1"/>
</dbReference>
<dbReference type="InterPro" id="IPR059103">
    <property type="entry name" value="FixC-like_C"/>
</dbReference>
<evidence type="ECO:0000259" key="6">
    <source>
        <dbReference type="Pfam" id="PF26311"/>
    </source>
</evidence>
<gene>
    <name evidence="7" type="ordered locus">Huta_2198</name>
</gene>
<dbReference type="GO" id="GO:0016491">
    <property type="term" value="F:oxidoreductase activity"/>
    <property type="evidence" value="ECO:0007669"/>
    <property type="project" value="UniProtKB-KW"/>
</dbReference>
<dbReference type="eggNOG" id="arCOG00570">
    <property type="taxonomic scope" value="Archaea"/>
</dbReference>
<dbReference type="STRING" id="519442.Huta_2198"/>
<comment type="cofactor">
    <cofactor evidence="1">
        <name>FAD</name>
        <dbReference type="ChEBI" id="CHEBI:57692"/>
    </cofactor>
</comment>
<dbReference type="KEGG" id="hut:Huta_2198"/>
<sequence>MPQPTSETPSYDGEFDAIVVGAGLAGSAAALTMAEEGLDVIMLERGNSPGTKNVFGGIMFTPRIRELTDFDDAPKERFVAEKTFSMLSEEGDATEVSMQPAAWKEEPHNDSWMVLRGDFDEWFAEQAVEAGATLLTETTVTDLVREDGTIAGVETDRPDGRLHAPTVVLAEGANSLVSEGAGLSKPQDRKDVAVSAKEVRKYDREKIEDRFHLTDEEGAAMHYFGDGAVGDAVGGGFIYTNKRTLAIGVVYSIEDAVHDDRTPDDVLDDFKSHPAVAPLVKGGRMVEYSAHAIPEGGPEAMPDLVHDGAVITGDAAGLVLNNGLHLEGTNMAVESGYHAGKAVADAVASGRTDAAALADYEDDLTDSWVMDNLNHYGWFLDAAAEDKEFLFDDLPRAIADAETDYFRMNDEPKTRHTKSARKRLVGAMGGYLGAAKKAWKYRKMFI</sequence>
<evidence type="ECO:0000313" key="7">
    <source>
        <dbReference type="EMBL" id="ACV12365.1"/>
    </source>
</evidence>
<organism evidence="7 8">
    <name type="scientific">Halorhabdus utahensis (strain DSM 12940 / JCM 11049 / AX-2)</name>
    <dbReference type="NCBI Taxonomy" id="519442"/>
    <lineage>
        <taxon>Archaea</taxon>
        <taxon>Methanobacteriati</taxon>
        <taxon>Methanobacteriota</taxon>
        <taxon>Stenosarchaea group</taxon>
        <taxon>Halobacteria</taxon>
        <taxon>Halobacteriales</taxon>
        <taxon>Haloarculaceae</taxon>
        <taxon>Halorhabdus</taxon>
    </lineage>
</organism>
<evidence type="ECO:0000256" key="2">
    <source>
        <dbReference type="ARBA" id="ARBA00022630"/>
    </source>
</evidence>
<dbReference type="InterPro" id="IPR036188">
    <property type="entry name" value="FAD/NAD-bd_sf"/>
</dbReference>
<dbReference type="Proteomes" id="UP000002071">
    <property type="component" value="Chromosome"/>
</dbReference>
<dbReference type="RefSeq" id="WP_015789936.1">
    <property type="nucleotide sequence ID" value="NC_013158.1"/>
</dbReference>
<accession>C7NUK8</accession>
<dbReference type="Pfam" id="PF26311">
    <property type="entry name" value="ETF-QO_FixC_C"/>
    <property type="match status" value="1"/>
</dbReference>
<dbReference type="PRINTS" id="PR00411">
    <property type="entry name" value="PNDRDTASEI"/>
</dbReference>
<dbReference type="InterPro" id="IPR049398">
    <property type="entry name" value="ETF-QO/FixC_UQ-bd"/>
</dbReference>
<dbReference type="AlphaFoldDB" id="C7NUK8"/>
<keyword evidence="4" id="KW-0560">Oxidoreductase</keyword>
<keyword evidence="2" id="KW-0285">Flavoprotein</keyword>
<dbReference type="InterPro" id="IPR039651">
    <property type="entry name" value="FixC-like"/>
</dbReference>
<dbReference type="Pfam" id="PF21162">
    <property type="entry name" value="ETFQO_UQ-bd"/>
    <property type="match status" value="1"/>
</dbReference>
<dbReference type="Gene3D" id="3.50.50.60">
    <property type="entry name" value="FAD/NAD(P)-binding domain"/>
    <property type="match status" value="1"/>
</dbReference>
<dbReference type="GeneID" id="8384492"/>
<dbReference type="SUPFAM" id="SSF51905">
    <property type="entry name" value="FAD/NAD(P)-binding domain"/>
    <property type="match status" value="1"/>
</dbReference>
<evidence type="ECO:0000259" key="5">
    <source>
        <dbReference type="Pfam" id="PF21162"/>
    </source>
</evidence>
<keyword evidence="3" id="KW-0274">FAD</keyword>